<dbReference type="SUPFAM" id="SSF52096">
    <property type="entry name" value="ClpP/crotonase"/>
    <property type="match status" value="1"/>
</dbReference>
<protein>
    <submittedName>
        <fullName evidence="3">Enoyl-CoA hydratase/isomerase family protein</fullName>
    </submittedName>
</protein>
<dbReference type="AlphaFoldDB" id="A0ABD5UG32"/>
<gene>
    <name evidence="3" type="ORF">ACFQEY_05170</name>
</gene>
<dbReference type="Proteomes" id="UP001596333">
    <property type="component" value="Unassembled WGS sequence"/>
</dbReference>
<comment type="similarity">
    <text evidence="1">Belongs to the enoyl-CoA hydratase/isomerase family.</text>
</comment>
<dbReference type="FunFam" id="1.10.12.10:FF:000001">
    <property type="entry name" value="Probable enoyl-CoA hydratase, mitochondrial"/>
    <property type="match status" value="1"/>
</dbReference>
<dbReference type="CDD" id="cd06558">
    <property type="entry name" value="crotonase-like"/>
    <property type="match status" value="1"/>
</dbReference>
<dbReference type="Gene3D" id="1.10.12.10">
    <property type="entry name" value="Lyase 2-enoyl-coa Hydratase, Chain A, domain 2"/>
    <property type="match status" value="1"/>
</dbReference>
<evidence type="ECO:0000256" key="2">
    <source>
        <dbReference type="ARBA" id="ARBA00023239"/>
    </source>
</evidence>
<dbReference type="PANTHER" id="PTHR11941">
    <property type="entry name" value="ENOYL-COA HYDRATASE-RELATED"/>
    <property type="match status" value="1"/>
</dbReference>
<dbReference type="InterPro" id="IPR001753">
    <property type="entry name" value="Enoyl-CoA_hydra/iso"/>
</dbReference>
<keyword evidence="4" id="KW-1185">Reference proteome</keyword>
<evidence type="ECO:0000313" key="3">
    <source>
        <dbReference type="EMBL" id="MFC6888437.1"/>
    </source>
</evidence>
<proteinExistence type="inferred from homology"/>
<dbReference type="EMBL" id="JBHSXI010000002">
    <property type="protein sequence ID" value="MFC6888437.1"/>
    <property type="molecule type" value="Genomic_DNA"/>
</dbReference>
<accession>A0ABD5UG32</accession>
<evidence type="ECO:0000313" key="4">
    <source>
        <dbReference type="Proteomes" id="UP001596333"/>
    </source>
</evidence>
<sequence length="257" mass="28016">MPDVSFSVEDDIGRVTLESPPVNGFTHEFMHDLHDALEAARDAGPAVLLVESAIDGMFSAGGDLSWYVNADDETLQNFVSFMHKTFRTLERLPMVTVAAIDGHCLAGGFELALACDQRIVSDGNWQLGCTETEIGAMPGGGGTQRLPREVGRGTALDMILNARRVPPEEAADLGLVQRTVEPAEFQSEVQEYAERLANGPHRAYAAAKQAVTQGTEMSLDEGLAYEQELEYGLFETADFEEGLDAFVNDRDPEFRGE</sequence>
<dbReference type="RefSeq" id="WP_379765388.1">
    <property type="nucleotide sequence ID" value="NZ_JBHSXI010000002.1"/>
</dbReference>
<organism evidence="3 4">
    <name type="scientific">Halorubrum trueperi</name>
    <dbReference type="NCBI Taxonomy" id="2004704"/>
    <lineage>
        <taxon>Archaea</taxon>
        <taxon>Methanobacteriati</taxon>
        <taxon>Methanobacteriota</taxon>
        <taxon>Stenosarchaea group</taxon>
        <taxon>Halobacteria</taxon>
        <taxon>Halobacteriales</taxon>
        <taxon>Haloferacaceae</taxon>
        <taxon>Halorubrum</taxon>
    </lineage>
</organism>
<comment type="caution">
    <text evidence="3">The sequence shown here is derived from an EMBL/GenBank/DDBJ whole genome shotgun (WGS) entry which is preliminary data.</text>
</comment>
<dbReference type="Pfam" id="PF00378">
    <property type="entry name" value="ECH_1"/>
    <property type="match status" value="1"/>
</dbReference>
<dbReference type="InterPro" id="IPR014748">
    <property type="entry name" value="Enoyl-CoA_hydra_C"/>
</dbReference>
<dbReference type="InterPro" id="IPR029045">
    <property type="entry name" value="ClpP/crotonase-like_dom_sf"/>
</dbReference>
<dbReference type="Gene3D" id="3.90.226.10">
    <property type="entry name" value="2-enoyl-CoA Hydratase, Chain A, domain 1"/>
    <property type="match status" value="1"/>
</dbReference>
<dbReference type="PANTHER" id="PTHR11941:SF54">
    <property type="entry name" value="ENOYL-COA HYDRATASE, MITOCHONDRIAL"/>
    <property type="match status" value="1"/>
</dbReference>
<name>A0ABD5UG32_9EURY</name>
<keyword evidence="2" id="KW-0456">Lyase</keyword>
<evidence type="ECO:0000256" key="1">
    <source>
        <dbReference type="ARBA" id="ARBA00005254"/>
    </source>
</evidence>
<reference evidence="3 4" key="1">
    <citation type="journal article" date="2019" name="Int. J. Syst. Evol. Microbiol.">
        <title>The Global Catalogue of Microorganisms (GCM) 10K type strain sequencing project: providing services to taxonomists for standard genome sequencing and annotation.</title>
        <authorList>
            <consortium name="The Broad Institute Genomics Platform"/>
            <consortium name="The Broad Institute Genome Sequencing Center for Infectious Disease"/>
            <person name="Wu L."/>
            <person name="Ma J."/>
        </authorList>
    </citation>
    <scope>NUCLEOTIDE SEQUENCE [LARGE SCALE GENOMIC DNA]</scope>
    <source>
        <strain evidence="3 4">Y73</strain>
    </source>
</reference>
<dbReference type="GO" id="GO:0016836">
    <property type="term" value="F:hydro-lyase activity"/>
    <property type="evidence" value="ECO:0007669"/>
    <property type="project" value="UniProtKB-ARBA"/>
</dbReference>